<feature type="compositionally biased region" description="Polar residues" evidence="1">
    <location>
        <begin position="108"/>
        <end position="136"/>
    </location>
</feature>
<dbReference type="RefSeq" id="WP_026937867.1">
    <property type="nucleotide sequence ID" value="NZ_CP028426.1"/>
</dbReference>
<evidence type="ECO:0008006" key="4">
    <source>
        <dbReference type="Google" id="ProtNLM"/>
    </source>
</evidence>
<dbReference type="EMBL" id="PXVD01000006">
    <property type="protein sequence ID" value="MDJ1370654.1"/>
    <property type="molecule type" value="Genomic_DNA"/>
</dbReference>
<feature type="region of interest" description="Disordered" evidence="1">
    <location>
        <begin position="99"/>
        <end position="136"/>
    </location>
</feature>
<comment type="caution">
    <text evidence="2">The sequence shown here is derived from an EMBL/GenBank/DDBJ whole genome shotgun (WGS) entry which is preliminary data.</text>
</comment>
<name>A0ABT7C654_9MICO</name>
<proteinExistence type="predicted"/>
<sequence>MANITFEGYVQERRGKLIRVSEEYRVKDESGQWANAGYGDYSVWLRDDDSQPEIQPGAVVLVSGDLRVKKSEKDGKVYTNLNVSFAKVGITRTTQKYLGQAFGDAPQPDNSQWATQVPPRQSNPSSGQQWDEQVPF</sequence>
<organism evidence="2 3">
    <name type="scientific">Gulosibacter molinativorax</name>
    <dbReference type="NCBI Taxonomy" id="256821"/>
    <lineage>
        <taxon>Bacteria</taxon>
        <taxon>Bacillati</taxon>
        <taxon>Actinomycetota</taxon>
        <taxon>Actinomycetes</taxon>
        <taxon>Micrococcales</taxon>
        <taxon>Microbacteriaceae</taxon>
        <taxon>Gulosibacter</taxon>
    </lineage>
</organism>
<evidence type="ECO:0000313" key="2">
    <source>
        <dbReference type="EMBL" id="MDJ1370654.1"/>
    </source>
</evidence>
<evidence type="ECO:0000256" key="1">
    <source>
        <dbReference type="SAM" id="MobiDB-lite"/>
    </source>
</evidence>
<protein>
    <recommendedName>
        <fullName evidence="4">Single-stranded DNA-binding protein</fullName>
    </recommendedName>
</protein>
<reference evidence="2" key="2">
    <citation type="journal article" date="2022" name="Sci. Rep.">
        <title>In silico prediction of the enzymes involved in the degradation of the herbicide molinate by Gulosibacter molinativorax ON4T.</title>
        <authorList>
            <person name="Lopes A.R."/>
            <person name="Bunin E."/>
            <person name="Viana A.T."/>
            <person name="Froufe H."/>
            <person name="Munoz-Merida A."/>
            <person name="Pinho D."/>
            <person name="Figueiredo J."/>
            <person name="Barroso C."/>
            <person name="Vaz-Moreira I."/>
            <person name="Bellanger X."/>
            <person name="Egas C."/>
            <person name="Nunes O.C."/>
        </authorList>
    </citation>
    <scope>NUCLEOTIDE SEQUENCE</scope>
    <source>
        <strain evidence="2">ON4</strain>
    </source>
</reference>
<accession>A0ABT7C654</accession>
<gene>
    <name evidence="2" type="ORF">C7K25_04615</name>
</gene>
<evidence type="ECO:0000313" key="3">
    <source>
        <dbReference type="Proteomes" id="UP001170379"/>
    </source>
</evidence>
<reference evidence="2" key="1">
    <citation type="submission" date="2018-03" db="EMBL/GenBank/DDBJ databases">
        <authorList>
            <person name="Nunes O.C."/>
            <person name="Lopes A.R."/>
            <person name="Froufe H."/>
            <person name="Munoz-Merida A."/>
            <person name="Barroso C."/>
            <person name="Egas C."/>
        </authorList>
    </citation>
    <scope>NUCLEOTIDE SEQUENCE</scope>
    <source>
        <strain evidence="2">ON4</strain>
    </source>
</reference>
<keyword evidence="3" id="KW-1185">Reference proteome</keyword>
<dbReference type="Proteomes" id="UP001170379">
    <property type="component" value="Unassembled WGS sequence"/>
</dbReference>